<evidence type="ECO:0000313" key="1">
    <source>
        <dbReference type="EMBL" id="AMP05092.1"/>
    </source>
</evidence>
<reference evidence="1 2" key="1">
    <citation type="submission" date="2015-11" db="EMBL/GenBank/DDBJ databases">
        <title>Exploring the genomic traits of fungus-feeding bacterial genus Collimonas.</title>
        <authorList>
            <person name="Song C."/>
            <person name="Schmidt R."/>
            <person name="de Jager V."/>
            <person name="Krzyzanowska D."/>
            <person name="Jongedijk E."/>
            <person name="Cankar K."/>
            <person name="Beekwilder J."/>
            <person name="van Veen A."/>
            <person name="de Boer W."/>
            <person name="van Veen J.A."/>
            <person name="Garbeva P."/>
        </authorList>
    </citation>
    <scope>NUCLEOTIDE SEQUENCE [LARGE SCALE GENOMIC DNA]</scope>
    <source>
        <strain evidence="1 2">Ter91</strain>
    </source>
</reference>
<dbReference type="Gene3D" id="1.25.40.10">
    <property type="entry name" value="Tetratricopeptide repeat domain"/>
    <property type="match status" value="1"/>
</dbReference>
<accession>A0A127Q627</accession>
<dbReference type="PATRIC" id="fig|279113.9.peg.2708"/>
<dbReference type="Pfam" id="PF08238">
    <property type="entry name" value="Sel1"/>
    <property type="match status" value="5"/>
</dbReference>
<dbReference type="SMART" id="SM00671">
    <property type="entry name" value="SEL1"/>
    <property type="match status" value="5"/>
</dbReference>
<dbReference type="InterPro" id="IPR011990">
    <property type="entry name" value="TPR-like_helical_dom_sf"/>
</dbReference>
<dbReference type="InterPro" id="IPR006597">
    <property type="entry name" value="Sel1-like"/>
</dbReference>
<name>A0A127Q627_9BURK</name>
<dbReference type="STRING" id="279113.CPter91_2744"/>
<sequence length="249" mass="26679">MKIYFHLSTVSTVLVFGLLVAACSERPPAMPGSAQLESLGVLARQGGQASAVDQLQAWAERGSPIAQRELALAYEDKAASEKDAAFWLIKAAQGGDKEAAFVLAGAYYNGKLGLGKDPVLAAQWYGKAAAQEDERAALMLSRMAKYGEGMPQDLKQSVAWLQQASAHGSAQAMFLLSNAYASGDGVAQDLALAYSWLEKSAQGDFPPALQSLALAMDGGSPDAEKNPERSYHLLKEATEERRMHWDKAQ</sequence>
<proteinExistence type="predicted"/>
<organism evidence="1 2">
    <name type="scientific">Collimonas pratensis</name>
    <dbReference type="NCBI Taxonomy" id="279113"/>
    <lineage>
        <taxon>Bacteria</taxon>
        <taxon>Pseudomonadati</taxon>
        <taxon>Pseudomonadota</taxon>
        <taxon>Betaproteobacteria</taxon>
        <taxon>Burkholderiales</taxon>
        <taxon>Oxalobacteraceae</taxon>
        <taxon>Collimonas</taxon>
    </lineage>
</organism>
<dbReference type="PANTHER" id="PTHR11102">
    <property type="entry name" value="SEL-1-LIKE PROTEIN"/>
    <property type="match status" value="1"/>
</dbReference>
<dbReference type="EMBL" id="CP013234">
    <property type="protein sequence ID" value="AMP05092.1"/>
    <property type="molecule type" value="Genomic_DNA"/>
</dbReference>
<dbReference type="Proteomes" id="UP000074561">
    <property type="component" value="Chromosome"/>
</dbReference>
<dbReference type="PANTHER" id="PTHR11102:SF160">
    <property type="entry name" value="ERAD-ASSOCIATED E3 UBIQUITIN-PROTEIN LIGASE COMPONENT HRD3"/>
    <property type="match status" value="1"/>
</dbReference>
<gene>
    <name evidence="1" type="ORF">CPter91_2744</name>
</gene>
<evidence type="ECO:0000313" key="2">
    <source>
        <dbReference type="Proteomes" id="UP000074561"/>
    </source>
</evidence>
<dbReference type="KEGG" id="cpra:CPter91_2744"/>
<dbReference type="AlphaFoldDB" id="A0A127Q627"/>
<protein>
    <submittedName>
        <fullName evidence="1">Sel1 repeat family protein</fullName>
    </submittedName>
</protein>
<dbReference type="InterPro" id="IPR050767">
    <property type="entry name" value="Sel1_AlgK"/>
</dbReference>
<dbReference type="RefSeq" id="WP_061940748.1">
    <property type="nucleotide sequence ID" value="NZ_CP013234.1"/>
</dbReference>
<dbReference type="PROSITE" id="PS51257">
    <property type="entry name" value="PROKAR_LIPOPROTEIN"/>
    <property type="match status" value="1"/>
</dbReference>
<dbReference type="SUPFAM" id="SSF81901">
    <property type="entry name" value="HCP-like"/>
    <property type="match status" value="1"/>
</dbReference>